<sequence length="305" mass="35162">MDNPKCAITKACYHDPQVQRSYADYAEGYGFLISPCPVADPQKKGRVESGVKYVKNNFMPLREFRDLPDANKQLMNWVMQDAGNRIHGTTRTPPLKRFVETEQAMLKPLPNSVPACARWATAKLHGDCHLQVDKCRYSAPWRLVGQALDVRITETTVRIYHQHELKALHPRLTQAGQRHTIDEHLPPQHVAYKMRDPQWCLKQAEATGPYCHRFIQRLFENRVLDRLRAAQGVVGLARRYGAVRLEAACQRALHFDNIQYRAVRVILEKSLDQQIDPQQCFDEMSEAYTGAARFGRDTRKLFTKH</sequence>
<dbReference type="PANTHER" id="PTHR35004:SF8">
    <property type="entry name" value="TRANSPOSASE RV3428C-RELATED"/>
    <property type="match status" value="1"/>
</dbReference>
<dbReference type="PANTHER" id="PTHR35004">
    <property type="entry name" value="TRANSPOSASE RV3428C-RELATED"/>
    <property type="match status" value="1"/>
</dbReference>
<gene>
    <name evidence="2" type="ORF">MNBD_GAMMA14-656</name>
</gene>
<name>A0A3B0ZA48_9ZZZZ</name>
<dbReference type="AlphaFoldDB" id="A0A3B0ZA48"/>
<dbReference type="PROSITE" id="PS50994">
    <property type="entry name" value="INTEGRASE"/>
    <property type="match status" value="1"/>
</dbReference>
<accession>A0A3B0ZA48</accession>
<protein>
    <submittedName>
        <fullName evidence="2">Mobile element protein</fullName>
    </submittedName>
</protein>
<dbReference type="Pfam" id="PF22483">
    <property type="entry name" value="Mu-transpos_C_2"/>
    <property type="match status" value="1"/>
</dbReference>
<dbReference type="InterPro" id="IPR054353">
    <property type="entry name" value="IstA-like_C"/>
</dbReference>
<dbReference type="InterPro" id="IPR012337">
    <property type="entry name" value="RNaseH-like_sf"/>
</dbReference>
<proteinExistence type="predicted"/>
<reference evidence="2" key="1">
    <citation type="submission" date="2018-06" db="EMBL/GenBank/DDBJ databases">
        <authorList>
            <person name="Zhirakovskaya E."/>
        </authorList>
    </citation>
    <scope>NUCLEOTIDE SEQUENCE</scope>
</reference>
<dbReference type="InterPro" id="IPR001584">
    <property type="entry name" value="Integrase_cat-core"/>
</dbReference>
<evidence type="ECO:0000259" key="1">
    <source>
        <dbReference type="PROSITE" id="PS50994"/>
    </source>
</evidence>
<evidence type="ECO:0000313" key="2">
    <source>
        <dbReference type="EMBL" id="VAW78274.1"/>
    </source>
</evidence>
<feature type="domain" description="Integrase catalytic" evidence="1">
    <location>
        <begin position="1"/>
        <end position="102"/>
    </location>
</feature>
<dbReference type="EMBL" id="UOFM01000253">
    <property type="protein sequence ID" value="VAW78274.1"/>
    <property type="molecule type" value="Genomic_DNA"/>
</dbReference>
<dbReference type="SUPFAM" id="SSF53098">
    <property type="entry name" value="Ribonuclease H-like"/>
    <property type="match status" value="1"/>
</dbReference>
<organism evidence="2">
    <name type="scientific">hydrothermal vent metagenome</name>
    <dbReference type="NCBI Taxonomy" id="652676"/>
    <lineage>
        <taxon>unclassified sequences</taxon>
        <taxon>metagenomes</taxon>
        <taxon>ecological metagenomes</taxon>
    </lineage>
</organism>
<dbReference type="GO" id="GO:0015074">
    <property type="term" value="P:DNA integration"/>
    <property type="evidence" value="ECO:0007669"/>
    <property type="project" value="InterPro"/>
</dbReference>